<keyword evidence="3" id="KW-1185">Reference proteome</keyword>
<evidence type="ECO:0000313" key="3">
    <source>
        <dbReference type="Proteomes" id="UP000239156"/>
    </source>
</evidence>
<name>A0A2S4V0E6_9BASI</name>
<evidence type="ECO:0000259" key="1">
    <source>
        <dbReference type="Pfam" id="PF20515"/>
    </source>
</evidence>
<dbReference type="VEuPathDB" id="FungiDB:PSHT_09910"/>
<dbReference type="Pfam" id="PF20515">
    <property type="entry name" value="2OG-FeII_Oxy_6"/>
    <property type="match status" value="1"/>
</dbReference>
<dbReference type="EMBL" id="PKSL01000134">
    <property type="protein sequence ID" value="POW02925.1"/>
    <property type="molecule type" value="Genomic_DNA"/>
</dbReference>
<protein>
    <recommendedName>
        <fullName evidence="1">Tet-like 2OG-Fe(II) oxygenase domain-containing protein</fullName>
    </recommendedName>
</protein>
<gene>
    <name evidence="2" type="ORF">PSTT_11456</name>
</gene>
<dbReference type="InterPro" id="IPR046798">
    <property type="entry name" value="2OG-FeII_Oxy_6"/>
</dbReference>
<reference evidence="2" key="1">
    <citation type="submission" date="2017-12" db="EMBL/GenBank/DDBJ databases">
        <title>Gene loss provides genomic basis for host adaptation in cereal stripe rust fungi.</title>
        <authorList>
            <person name="Xia C."/>
        </authorList>
    </citation>
    <scope>NUCLEOTIDE SEQUENCE [LARGE SCALE GENOMIC DNA]</scope>
    <source>
        <strain evidence="2">93-210</strain>
    </source>
</reference>
<comment type="caution">
    <text evidence="2">The sequence shown here is derived from an EMBL/GenBank/DDBJ whole genome shotgun (WGS) entry which is preliminary data.</text>
</comment>
<accession>A0A2S4V0E6</accession>
<evidence type="ECO:0000313" key="2">
    <source>
        <dbReference type="EMBL" id="POW02925.1"/>
    </source>
</evidence>
<dbReference type="AlphaFoldDB" id="A0A2S4V0E6"/>
<dbReference type="Proteomes" id="UP000239156">
    <property type="component" value="Unassembled WGS sequence"/>
</dbReference>
<feature type="domain" description="Tet-like 2OG-Fe(II) oxygenase" evidence="1">
    <location>
        <begin position="1"/>
        <end position="98"/>
    </location>
</feature>
<organism evidence="2 3">
    <name type="scientific">Puccinia striiformis</name>
    <dbReference type="NCBI Taxonomy" id="27350"/>
    <lineage>
        <taxon>Eukaryota</taxon>
        <taxon>Fungi</taxon>
        <taxon>Dikarya</taxon>
        <taxon>Basidiomycota</taxon>
        <taxon>Pucciniomycotina</taxon>
        <taxon>Pucciniomycetes</taxon>
        <taxon>Pucciniales</taxon>
        <taxon>Pucciniaceae</taxon>
        <taxon>Puccinia</taxon>
    </lineage>
</organism>
<proteinExistence type="predicted"/>
<dbReference type="VEuPathDB" id="FungiDB:PSTT_11456"/>
<sequence length="105" mass="11590">MKQNNIPGFATLDFNGPLNENDCAPNQPHKDTGGLSEFAFGVFYPISKNDSTLASGLKPDALSFFRTDLGCGIDVSKQNGIVKMLWRAKDYRHCTMPANDNDLYT</sequence>